<comment type="caution">
    <text evidence="2">The sequence shown here is derived from an EMBL/GenBank/DDBJ whole genome shotgun (WGS) entry which is preliminary data.</text>
</comment>
<evidence type="ECO:0000313" key="2">
    <source>
        <dbReference type="EMBL" id="KAG2568129.1"/>
    </source>
</evidence>
<name>A0A8T0Q620_PANVG</name>
<gene>
    <name evidence="2" type="ORF">PVAP13_7NG293424</name>
</gene>
<feature type="compositionally biased region" description="Basic residues" evidence="1">
    <location>
        <begin position="80"/>
        <end position="90"/>
    </location>
</feature>
<protein>
    <submittedName>
        <fullName evidence="2">Uncharacterized protein</fullName>
    </submittedName>
</protein>
<dbReference type="EMBL" id="CM029050">
    <property type="protein sequence ID" value="KAG2568129.1"/>
    <property type="molecule type" value="Genomic_DNA"/>
</dbReference>
<evidence type="ECO:0000256" key="1">
    <source>
        <dbReference type="SAM" id="MobiDB-lite"/>
    </source>
</evidence>
<keyword evidence="3" id="KW-1185">Reference proteome</keyword>
<reference evidence="2" key="1">
    <citation type="submission" date="2020-05" db="EMBL/GenBank/DDBJ databases">
        <title>WGS assembly of Panicum virgatum.</title>
        <authorList>
            <person name="Lovell J.T."/>
            <person name="Jenkins J."/>
            <person name="Shu S."/>
            <person name="Juenger T.E."/>
            <person name="Schmutz J."/>
        </authorList>
    </citation>
    <scope>NUCLEOTIDE SEQUENCE</scope>
    <source>
        <strain evidence="2">AP13</strain>
    </source>
</reference>
<organism evidence="2 3">
    <name type="scientific">Panicum virgatum</name>
    <name type="common">Blackwell switchgrass</name>
    <dbReference type="NCBI Taxonomy" id="38727"/>
    <lineage>
        <taxon>Eukaryota</taxon>
        <taxon>Viridiplantae</taxon>
        <taxon>Streptophyta</taxon>
        <taxon>Embryophyta</taxon>
        <taxon>Tracheophyta</taxon>
        <taxon>Spermatophyta</taxon>
        <taxon>Magnoliopsida</taxon>
        <taxon>Liliopsida</taxon>
        <taxon>Poales</taxon>
        <taxon>Poaceae</taxon>
        <taxon>PACMAD clade</taxon>
        <taxon>Panicoideae</taxon>
        <taxon>Panicodae</taxon>
        <taxon>Paniceae</taxon>
        <taxon>Panicinae</taxon>
        <taxon>Panicum</taxon>
        <taxon>Panicum sect. Hiantes</taxon>
    </lineage>
</organism>
<sequence length="160" mass="17027">MAQGPRPPLPCGACFYGGRQRRAAPRDASPAGPAGRAKDSPAGMRSRSAPSAAAAARPHRVSELPSAPVGFSTWRQVPGRGRRPCARRGPRSWSHARVQRLAGSVVARPCSCLTRRRCSPIYVFHSAARRDGAPTGGGCINGARAGFTISFLLFRISFFD</sequence>
<proteinExistence type="predicted"/>
<evidence type="ECO:0000313" key="3">
    <source>
        <dbReference type="Proteomes" id="UP000823388"/>
    </source>
</evidence>
<feature type="compositionally biased region" description="Low complexity" evidence="1">
    <location>
        <begin position="40"/>
        <end position="56"/>
    </location>
</feature>
<feature type="region of interest" description="Disordered" evidence="1">
    <location>
        <begin position="22"/>
        <end position="91"/>
    </location>
</feature>
<dbReference type="AlphaFoldDB" id="A0A8T0Q620"/>
<accession>A0A8T0Q620</accession>
<dbReference type="Proteomes" id="UP000823388">
    <property type="component" value="Chromosome 7N"/>
</dbReference>